<keyword evidence="5" id="KW-0614">Plasmid</keyword>
<name>A0A8U0A661_9EURY</name>
<dbReference type="RefSeq" id="WP_247995003.1">
    <property type="nucleotide sequence ID" value="NZ_CP096020.1"/>
</dbReference>
<dbReference type="InterPro" id="IPR056493">
    <property type="entry name" value="HVO_0513_N"/>
</dbReference>
<dbReference type="Proteomes" id="UP000831768">
    <property type="component" value="Plasmid unnamed1"/>
</dbReference>
<evidence type="ECO:0000256" key="2">
    <source>
        <dbReference type="ARBA" id="ARBA00023163"/>
    </source>
</evidence>
<evidence type="ECO:0000259" key="4">
    <source>
        <dbReference type="Pfam" id="PF24278"/>
    </source>
</evidence>
<keyword evidence="6" id="KW-1185">Reference proteome</keyword>
<feature type="domain" description="HTH bat-type" evidence="3">
    <location>
        <begin position="165"/>
        <end position="216"/>
    </location>
</feature>
<geneLocation type="plasmid" evidence="5 6">
    <name>unnamed1</name>
</geneLocation>
<feature type="domain" description="HVO-0513-like N-terminal" evidence="4">
    <location>
        <begin position="30"/>
        <end position="154"/>
    </location>
</feature>
<dbReference type="Pfam" id="PF24278">
    <property type="entry name" value="HVO_0513_N"/>
    <property type="match status" value="1"/>
</dbReference>
<dbReference type="KEGG" id="haad:MW046_15180"/>
<reference evidence="5" key="1">
    <citation type="submission" date="2022-04" db="EMBL/GenBank/DDBJ databases">
        <title>Halocatena sp. nov., isolated from a salt lake.</title>
        <authorList>
            <person name="Cui H.-L."/>
        </authorList>
    </citation>
    <scope>NUCLEOTIDE SEQUENCE</scope>
    <source>
        <strain evidence="5">AD-1</strain>
        <plasmid evidence="5">unnamed1</plasmid>
    </source>
</reference>
<evidence type="ECO:0000256" key="1">
    <source>
        <dbReference type="ARBA" id="ARBA00023015"/>
    </source>
</evidence>
<dbReference type="InterPro" id="IPR007050">
    <property type="entry name" value="HTH_bacterioopsin"/>
</dbReference>
<evidence type="ECO:0000313" key="5">
    <source>
        <dbReference type="EMBL" id="UPM44349.1"/>
    </source>
</evidence>
<sequence length="222" mass="24589">MKTVTVQSIDLTLSLPESMQLSVSDAVSEVAVREELLSWHISESSDRMWVLARVVGDRTAITEAVTRLTVVHRSSFMAIDHETFYVYAEMAVREADRALWTAVERPGTVIVPPIVYTDTGIVQLTVLGEDTVLRRIVEHLPNEIVVSVDRVSEHRHADRSLADRLTPRQLEAVTIAHDRGYYDVPRTASLEAVADALDCSESAASGLLRRAERALVSTALGR</sequence>
<protein>
    <submittedName>
        <fullName evidence="5">Helix-turn-helix domain-containing protein</fullName>
    </submittedName>
</protein>
<dbReference type="PANTHER" id="PTHR34236:SF1">
    <property type="entry name" value="DIMETHYL SULFOXIDE REDUCTASE TRANSCRIPTIONAL ACTIVATOR"/>
    <property type="match status" value="1"/>
</dbReference>
<evidence type="ECO:0000259" key="3">
    <source>
        <dbReference type="Pfam" id="PF04967"/>
    </source>
</evidence>
<organism evidence="5 6">
    <name type="scientific">Halocatena salina</name>
    <dbReference type="NCBI Taxonomy" id="2934340"/>
    <lineage>
        <taxon>Archaea</taxon>
        <taxon>Methanobacteriati</taxon>
        <taxon>Methanobacteriota</taxon>
        <taxon>Stenosarchaea group</taxon>
        <taxon>Halobacteria</taxon>
        <taxon>Halobacteriales</taxon>
        <taxon>Natronomonadaceae</taxon>
        <taxon>Halocatena</taxon>
    </lineage>
</organism>
<evidence type="ECO:0000313" key="6">
    <source>
        <dbReference type="Proteomes" id="UP000831768"/>
    </source>
</evidence>
<dbReference type="Pfam" id="PF04967">
    <property type="entry name" value="HTH_10"/>
    <property type="match status" value="1"/>
</dbReference>
<proteinExistence type="predicted"/>
<dbReference type="PANTHER" id="PTHR34236">
    <property type="entry name" value="DIMETHYL SULFOXIDE REDUCTASE TRANSCRIPTIONAL ACTIVATOR"/>
    <property type="match status" value="1"/>
</dbReference>
<keyword evidence="1" id="KW-0805">Transcription regulation</keyword>
<keyword evidence="2" id="KW-0804">Transcription</keyword>
<dbReference type="GeneID" id="71929417"/>
<gene>
    <name evidence="5" type="ORF">MW046_15180</name>
</gene>
<accession>A0A8U0A661</accession>
<dbReference type="AlphaFoldDB" id="A0A8U0A661"/>
<dbReference type="EMBL" id="CP096020">
    <property type="protein sequence ID" value="UPM44349.1"/>
    <property type="molecule type" value="Genomic_DNA"/>
</dbReference>